<comment type="caution">
    <text evidence="2">The sequence shown here is derived from an EMBL/GenBank/DDBJ whole genome shotgun (WGS) entry which is preliminary data.</text>
</comment>
<dbReference type="AlphaFoldDB" id="A0A5M8RP66"/>
<dbReference type="Proteomes" id="UP000324326">
    <property type="component" value="Unassembled WGS sequence"/>
</dbReference>
<organism evidence="2 3">
    <name type="scientific">Bacillus swezeyi</name>
    <dbReference type="NCBI Taxonomy" id="1925020"/>
    <lineage>
        <taxon>Bacteria</taxon>
        <taxon>Bacillati</taxon>
        <taxon>Bacillota</taxon>
        <taxon>Bacilli</taxon>
        <taxon>Bacillales</taxon>
        <taxon>Bacillaceae</taxon>
        <taxon>Bacillus</taxon>
    </lineage>
</organism>
<dbReference type="EMBL" id="QSND01000002">
    <property type="protein sequence ID" value="KAA6450325.1"/>
    <property type="molecule type" value="Genomic_DNA"/>
</dbReference>
<proteinExistence type="predicted"/>
<evidence type="ECO:0000259" key="1">
    <source>
        <dbReference type="Pfam" id="PF14213"/>
    </source>
</evidence>
<feature type="domain" description="DUF4325" evidence="1">
    <location>
        <begin position="19"/>
        <end position="80"/>
    </location>
</feature>
<name>A0A5M8RP66_9BACI</name>
<dbReference type="Pfam" id="PF14213">
    <property type="entry name" value="DUF4325"/>
    <property type="match status" value="1"/>
</dbReference>
<evidence type="ECO:0000313" key="2">
    <source>
        <dbReference type="EMBL" id="KAA6450325.1"/>
    </source>
</evidence>
<dbReference type="RefSeq" id="WP_148956324.1">
    <property type="nucleotide sequence ID" value="NZ_QSND01000002.1"/>
</dbReference>
<evidence type="ECO:0000313" key="3">
    <source>
        <dbReference type="Proteomes" id="UP000324326"/>
    </source>
</evidence>
<reference evidence="2 3" key="1">
    <citation type="submission" date="2018-08" db="EMBL/GenBank/DDBJ databases">
        <title>Bacillus phenotypic plasticity.</title>
        <authorList>
            <person name="Hurtado E."/>
        </authorList>
    </citation>
    <scope>NUCLEOTIDE SEQUENCE [LARGE SCALE GENOMIC DNA]</scope>
    <source>
        <strain evidence="2 3">427</strain>
    </source>
</reference>
<sequence length="102" mass="11991">MGSIIRVINHVERCYSNEDGQIIFDIIDEKFQKKEKVTLSFAGINGVTSSFVNTALIDLLNKYDFDYVKRNLKFIHTNRQINASINERFKYEVKKRKQLINC</sequence>
<dbReference type="InterPro" id="IPR025474">
    <property type="entry name" value="DUF4325"/>
</dbReference>
<protein>
    <submittedName>
        <fullName evidence="2">DUF4325 domain-containing protein</fullName>
    </submittedName>
</protein>
<gene>
    <name evidence="2" type="ORF">DX927_05450</name>
</gene>
<accession>A0A5M8RP66</accession>